<dbReference type="Pfam" id="PF01167">
    <property type="entry name" value="Tub"/>
    <property type="match status" value="2"/>
</dbReference>
<keyword evidence="6" id="KW-1185">Reference proteome</keyword>
<evidence type="ECO:0000313" key="3">
    <source>
        <dbReference type="EMBL" id="CAE8602762.1"/>
    </source>
</evidence>
<evidence type="ECO:0000259" key="2">
    <source>
        <dbReference type="Pfam" id="PF01167"/>
    </source>
</evidence>
<feature type="non-terminal residue" evidence="4">
    <location>
        <position position="268"/>
    </location>
</feature>
<protein>
    <recommendedName>
        <fullName evidence="2">Tubby C-terminal domain-containing protein</fullName>
    </recommendedName>
</protein>
<evidence type="ECO:0000256" key="1">
    <source>
        <dbReference type="ARBA" id="ARBA00007129"/>
    </source>
</evidence>
<organism evidence="4 5">
    <name type="scientific">Polarella glacialis</name>
    <name type="common">Dinoflagellate</name>
    <dbReference type="NCBI Taxonomy" id="89957"/>
    <lineage>
        <taxon>Eukaryota</taxon>
        <taxon>Sar</taxon>
        <taxon>Alveolata</taxon>
        <taxon>Dinophyceae</taxon>
        <taxon>Suessiales</taxon>
        <taxon>Suessiaceae</taxon>
        <taxon>Polarella</taxon>
    </lineage>
</organism>
<comment type="similarity">
    <text evidence="1">Belongs to the TUB family.</text>
</comment>
<feature type="domain" description="Tubby C-terminal" evidence="2">
    <location>
        <begin position="187"/>
        <end position="259"/>
    </location>
</feature>
<evidence type="ECO:0000313" key="5">
    <source>
        <dbReference type="Proteomes" id="UP000626109"/>
    </source>
</evidence>
<dbReference type="Proteomes" id="UP000654075">
    <property type="component" value="Unassembled WGS sequence"/>
</dbReference>
<evidence type="ECO:0000313" key="4">
    <source>
        <dbReference type="EMBL" id="CAE8716709.1"/>
    </source>
</evidence>
<dbReference type="AlphaFoldDB" id="A0A813L4W6"/>
<sequence>VPPEWIHGPGPPRLSRGFLSYKSICKTPLRVLAKVLQEDMLAKDTRWLTATDCYTLCQIHRRRQEGGGYPHTYELRLDHSDEVLMTAMREDEQSACRIFAQSAASDESSEHSKEFLGAVVPNFWGTLFTLYDSGTDVDALLQREPFVQGLPLRPRTAVCSVGYETNLFGDCPRKVSADFVRGSRPRLENLGPRWDKKLNSYALPFFGRVKKASAKNFQLVVNGDSNTIFLMFGKISKDLFCLDFRGPIAPLEAMAIASAALAKKRAVS</sequence>
<dbReference type="EMBL" id="CAJNNW010033022">
    <property type="protein sequence ID" value="CAE8716709.1"/>
    <property type="molecule type" value="Genomic_DNA"/>
</dbReference>
<dbReference type="InterPro" id="IPR025659">
    <property type="entry name" value="Tubby-like_C"/>
</dbReference>
<evidence type="ECO:0000313" key="6">
    <source>
        <dbReference type="Proteomes" id="UP000654075"/>
    </source>
</evidence>
<accession>A0A813L4W6</accession>
<name>A0A813L4W6_POLGL</name>
<dbReference type="Proteomes" id="UP000626109">
    <property type="component" value="Unassembled WGS sequence"/>
</dbReference>
<feature type="domain" description="Tubby C-terminal" evidence="2">
    <location>
        <begin position="52"/>
        <end position="176"/>
    </location>
</feature>
<gene>
    <name evidence="3" type="ORF">PGLA1383_LOCUS20998</name>
    <name evidence="4" type="ORF">PGLA2088_LOCUS39179</name>
</gene>
<dbReference type="PANTHER" id="PTHR16517:SF7">
    <property type="entry name" value="PROTEIN KING TUBBY"/>
    <property type="match status" value="1"/>
</dbReference>
<proteinExistence type="inferred from homology"/>
<dbReference type="Gene3D" id="3.20.90.10">
    <property type="entry name" value="Tubby Protein, Chain A"/>
    <property type="match status" value="2"/>
</dbReference>
<reference evidence="4" key="1">
    <citation type="submission" date="2021-02" db="EMBL/GenBank/DDBJ databases">
        <authorList>
            <person name="Dougan E. K."/>
            <person name="Rhodes N."/>
            <person name="Thang M."/>
            <person name="Chan C."/>
        </authorList>
    </citation>
    <scope>NUCLEOTIDE SEQUENCE</scope>
</reference>
<dbReference type="PANTHER" id="PTHR16517">
    <property type="entry name" value="TUBBY-RELATED"/>
    <property type="match status" value="1"/>
</dbReference>
<comment type="caution">
    <text evidence="4">The sequence shown here is derived from an EMBL/GenBank/DDBJ whole genome shotgun (WGS) entry which is preliminary data.</text>
</comment>
<dbReference type="EMBL" id="CAJNNV010014637">
    <property type="protein sequence ID" value="CAE8602762.1"/>
    <property type="molecule type" value="Genomic_DNA"/>
</dbReference>
<dbReference type="OrthoDB" id="8775810at2759"/>
<dbReference type="SUPFAM" id="SSF54518">
    <property type="entry name" value="Tubby C-terminal domain-like"/>
    <property type="match status" value="1"/>
</dbReference>
<dbReference type="InterPro" id="IPR000007">
    <property type="entry name" value="Tubby_C"/>
</dbReference>
<dbReference type="PRINTS" id="PR01573">
    <property type="entry name" value="SUPERTUBBY"/>
</dbReference>